<name>A0ABQ1DXE9_9FIRM</name>
<dbReference type="InterPro" id="IPR030389">
    <property type="entry name" value="G_FEOB_dom"/>
</dbReference>
<dbReference type="Proteomes" id="UP000620147">
    <property type="component" value="Unassembled WGS sequence"/>
</dbReference>
<dbReference type="Pfam" id="PF07670">
    <property type="entry name" value="Gate"/>
    <property type="match status" value="2"/>
</dbReference>
<keyword evidence="1" id="KW-0812">Transmembrane</keyword>
<keyword evidence="1" id="KW-1133">Transmembrane helix</keyword>
<dbReference type="Pfam" id="PF02421">
    <property type="entry name" value="FeoB_N"/>
    <property type="match status" value="1"/>
</dbReference>
<dbReference type="Pfam" id="PF07664">
    <property type="entry name" value="FeoB_C"/>
    <property type="match status" value="1"/>
</dbReference>
<sequence length="611" mass="64515">MALAGNPNVGKSTVFNALTGSRQHTGNWSGKTVACAEGRLHGGGLTLTDLPGTYSLRAHSEEERAAREFLVSGQACAVVLVADAGCLERSLILALQVLEVQKNAILCLNLMDEAAKKGIAIDVAALERELGIPVIPCAARQGKGLHELEAAIRRAAAGENETHPTAIRYPAMDEDLTEEQRDDIATAAAALRAEEIALTCVRQPECACARDDRADDVILSRRFGVPLMLLLLAGVFYITLFGANVPSEWLSTHLLALGTPFAGALAKLGLPPFFVSMLTDGLWRVLATVVSVMLPPMAIFFPLFTLLEDAGYLPRVAFQLDHAFQCARASGKQSLTMCMGFGCNACGVTGCRIIDSPRERLIAILTNSFAPCNGRFPLLIFLCSVFFAGSAAGGALLLTGVIAASVGLTLLVSRILSATVLRGEAVSFALELPPYRMPQIGRVIVRSVRDRTLFVLARAAAVAAPAGVLIWLLANVQIGNAAILSHITAFLDPAARVFGIDGVILLAFILGFPANELVMPLIVMGYLSSGTIVSGVDFASFRALLLANGWTVQTALCTLVLTVAHAPCSTTCLTILQETRSAKWTLAAVLIPAGVGLAFCILIHCMLASAG</sequence>
<accession>A0ABQ1DXE9</accession>
<proteinExistence type="predicted"/>
<evidence type="ECO:0000313" key="4">
    <source>
        <dbReference type="Proteomes" id="UP000620147"/>
    </source>
</evidence>
<evidence type="ECO:0000259" key="2">
    <source>
        <dbReference type="PROSITE" id="PS51711"/>
    </source>
</evidence>
<dbReference type="Gene3D" id="3.40.50.300">
    <property type="entry name" value="P-loop containing nucleotide triphosphate hydrolases"/>
    <property type="match status" value="1"/>
</dbReference>
<feature type="transmembrane region" description="Helical" evidence="1">
    <location>
        <begin position="521"/>
        <end position="544"/>
    </location>
</feature>
<dbReference type="PANTHER" id="PTHR43185">
    <property type="entry name" value="FERROUS IRON TRANSPORT PROTEIN B"/>
    <property type="match status" value="1"/>
</dbReference>
<organism evidence="3 4">
    <name type="scientific">Butyricicoccus faecihominis</name>
    <dbReference type="NCBI Taxonomy" id="1712515"/>
    <lineage>
        <taxon>Bacteria</taxon>
        <taxon>Bacillati</taxon>
        <taxon>Bacillota</taxon>
        <taxon>Clostridia</taxon>
        <taxon>Eubacteriales</taxon>
        <taxon>Butyricicoccaceae</taxon>
        <taxon>Butyricicoccus</taxon>
    </lineage>
</organism>
<evidence type="ECO:0000313" key="3">
    <source>
        <dbReference type="EMBL" id="GFO87402.1"/>
    </source>
</evidence>
<feature type="transmembrane region" description="Helical" evidence="1">
    <location>
        <begin position="282"/>
        <end position="304"/>
    </location>
</feature>
<protein>
    <recommendedName>
        <fullName evidence="2">FeoB-type G domain-containing protein</fullName>
    </recommendedName>
</protein>
<feature type="transmembrane region" description="Helical" evidence="1">
    <location>
        <begin position="249"/>
        <end position="270"/>
    </location>
</feature>
<feature type="transmembrane region" description="Helical" evidence="1">
    <location>
        <begin position="379"/>
        <end position="412"/>
    </location>
</feature>
<dbReference type="SUPFAM" id="SSF52540">
    <property type="entry name" value="P-loop containing nucleoside triphosphate hydrolases"/>
    <property type="match status" value="1"/>
</dbReference>
<keyword evidence="4" id="KW-1185">Reference proteome</keyword>
<dbReference type="CDD" id="cd01879">
    <property type="entry name" value="FeoB"/>
    <property type="match status" value="1"/>
</dbReference>
<feature type="transmembrane region" description="Helical" evidence="1">
    <location>
        <begin position="494"/>
        <end position="514"/>
    </location>
</feature>
<evidence type="ECO:0000256" key="1">
    <source>
        <dbReference type="SAM" id="Phobius"/>
    </source>
</evidence>
<feature type="transmembrane region" description="Helical" evidence="1">
    <location>
        <begin position="588"/>
        <end position="610"/>
    </location>
</feature>
<dbReference type="InterPro" id="IPR011642">
    <property type="entry name" value="Gate_dom"/>
</dbReference>
<feature type="transmembrane region" description="Helical" evidence="1">
    <location>
        <begin position="223"/>
        <end position="243"/>
    </location>
</feature>
<feature type="transmembrane region" description="Helical" evidence="1">
    <location>
        <begin position="550"/>
        <end position="576"/>
    </location>
</feature>
<dbReference type="PANTHER" id="PTHR43185:SF2">
    <property type="entry name" value="FERROUS IRON TRANSPORT PROTEIN B"/>
    <property type="match status" value="1"/>
</dbReference>
<dbReference type="InterPro" id="IPR027417">
    <property type="entry name" value="P-loop_NTPase"/>
</dbReference>
<dbReference type="InterPro" id="IPR050860">
    <property type="entry name" value="FeoB_GTPase"/>
</dbReference>
<gene>
    <name evidence="3" type="ORF">BUFA31_05660</name>
</gene>
<dbReference type="InterPro" id="IPR011640">
    <property type="entry name" value="Fe2_transport_prot_B_C"/>
</dbReference>
<dbReference type="PROSITE" id="PS51711">
    <property type="entry name" value="G_FEOB"/>
    <property type="match status" value="1"/>
</dbReference>
<feature type="domain" description="FeoB-type G" evidence="2">
    <location>
        <begin position="1"/>
        <end position="158"/>
    </location>
</feature>
<keyword evidence="1" id="KW-0472">Membrane</keyword>
<dbReference type="EMBL" id="BLYJ01000005">
    <property type="protein sequence ID" value="GFO87402.1"/>
    <property type="molecule type" value="Genomic_DNA"/>
</dbReference>
<comment type="caution">
    <text evidence="3">The sequence shown here is derived from an EMBL/GenBank/DDBJ whole genome shotgun (WGS) entry which is preliminary data.</text>
</comment>
<feature type="transmembrane region" description="Helical" evidence="1">
    <location>
        <begin position="452"/>
        <end position="474"/>
    </location>
</feature>
<reference evidence="3 4" key="1">
    <citation type="submission" date="2020-06" db="EMBL/GenBank/DDBJ databases">
        <title>Characterization of fructooligosaccharide metabolism and fructooligosaccharide-degrading enzymes in human commensal butyrate producers.</title>
        <authorList>
            <person name="Tanno H."/>
            <person name="Fujii T."/>
            <person name="Hirano K."/>
            <person name="Maeno S."/>
            <person name="Tonozuka T."/>
            <person name="Sakamoto M."/>
            <person name="Ohkuma M."/>
            <person name="Tochio T."/>
            <person name="Endo A."/>
        </authorList>
    </citation>
    <scope>NUCLEOTIDE SEQUENCE [LARGE SCALE GENOMIC DNA]</scope>
    <source>
        <strain evidence="3 4">JCM 31056</strain>
    </source>
</reference>